<evidence type="ECO:0000259" key="6">
    <source>
        <dbReference type="Pfam" id="PF00496"/>
    </source>
</evidence>
<dbReference type="InterPro" id="IPR039424">
    <property type="entry name" value="SBP_5"/>
</dbReference>
<dbReference type="PROSITE" id="PS51257">
    <property type="entry name" value="PROKAR_LIPOPROTEIN"/>
    <property type="match status" value="1"/>
</dbReference>
<keyword evidence="8" id="KW-1185">Reference proteome</keyword>
<dbReference type="PANTHER" id="PTHR30290:SF10">
    <property type="entry name" value="PERIPLASMIC OLIGOPEPTIDE-BINDING PROTEIN-RELATED"/>
    <property type="match status" value="1"/>
</dbReference>
<name>A0A1G7TJS0_9ACTN</name>
<feature type="signal peptide" evidence="5">
    <location>
        <begin position="1"/>
        <end position="24"/>
    </location>
</feature>
<dbReference type="PANTHER" id="PTHR30290">
    <property type="entry name" value="PERIPLASMIC BINDING COMPONENT OF ABC TRANSPORTER"/>
    <property type="match status" value="1"/>
</dbReference>
<dbReference type="GO" id="GO:0030313">
    <property type="term" value="C:cell envelope"/>
    <property type="evidence" value="ECO:0007669"/>
    <property type="project" value="UniProtKB-SubCell"/>
</dbReference>
<dbReference type="GO" id="GO:1904680">
    <property type="term" value="F:peptide transmembrane transporter activity"/>
    <property type="evidence" value="ECO:0007669"/>
    <property type="project" value="TreeGrafter"/>
</dbReference>
<dbReference type="RefSeq" id="WP_093168597.1">
    <property type="nucleotide sequence ID" value="NZ_FNCN01000003.1"/>
</dbReference>
<dbReference type="Pfam" id="PF00496">
    <property type="entry name" value="SBP_bac_5"/>
    <property type="match status" value="1"/>
</dbReference>
<dbReference type="GO" id="GO:0043190">
    <property type="term" value="C:ATP-binding cassette (ABC) transporter complex"/>
    <property type="evidence" value="ECO:0007669"/>
    <property type="project" value="InterPro"/>
</dbReference>
<dbReference type="InterPro" id="IPR030678">
    <property type="entry name" value="Peptide/Ni-bd"/>
</dbReference>
<dbReference type="Proteomes" id="UP000198923">
    <property type="component" value="Unassembled WGS sequence"/>
</dbReference>
<dbReference type="STRING" id="504805.SAMN05421505_103282"/>
<gene>
    <name evidence="7" type="ORF">SAMN05421505_103282</name>
</gene>
<dbReference type="GO" id="GO:0015833">
    <property type="term" value="P:peptide transport"/>
    <property type="evidence" value="ECO:0007669"/>
    <property type="project" value="TreeGrafter"/>
</dbReference>
<evidence type="ECO:0000256" key="1">
    <source>
        <dbReference type="ARBA" id="ARBA00004196"/>
    </source>
</evidence>
<dbReference type="Gene3D" id="3.40.190.10">
    <property type="entry name" value="Periplasmic binding protein-like II"/>
    <property type="match status" value="1"/>
</dbReference>
<comment type="similarity">
    <text evidence="2">Belongs to the bacterial solute-binding protein 5 family.</text>
</comment>
<dbReference type="CDD" id="cd08512">
    <property type="entry name" value="PBP2_NikA_DppA_OppA_like_7"/>
    <property type="match status" value="1"/>
</dbReference>
<dbReference type="AlphaFoldDB" id="A0A1G7TJS0"/>
<keyword evidence="4 5" id="KW-0732">Signal</keyword>
<evidence type="ECO:0000313" key="7">
    <source>
        <dbReference type="EMBL" id="SDG34760.1"/>
    </source>
</evidence>
<evidence type="ECO:0000256" key="2">
    <source>
        <dbReference type="ARBA" id="ARBA00005695"/>
    </source>
</evidence>
<dbReference type="EMBL" id="FNCN01000003">
    <property type="protein sequence ID" value="SDG34760.1"/>
    <property type="molecule type" value="Genomic_DNA"/>
</dbReference>
<dbReference type="SUPFAM" id="SSF53850">
    <property type="entry name" value="Periplasmic binding protein-like II"/>
    <property type="match status" value="1"/>
</dbReference>
<dbReference type="OrthoDB" id="9796817at2"/>
<evidence type="ECO:0000256" key="5">
    <source>
        <dbReference type="SAM" id="SignalP"/>
    </source>
</evidence>
<sequence>MRRSARIIALAVAAVTALALTACSNGTAREAEPVGTTSAQSAKESTFVYVTNLSVVTSWDPAISYSNEIIAMQNIYEGLTIYNPVTKKASPRLATGWTSTPDNKTWTFTLRNGATFHTGRPVDSAAVKASIERTRKLAQGAAYIWDPVDSIGTPDPTTVIFNLKYPVPLDLVAASSYAAYIYDTEAAGDEDLGEWFEKGHDAGSGPYTIARWQKGKRSEVRLTAYEGYWGGWEGPHYKNVEFWAVNEMKAAWQLLQRGEATYVSRMSPQLYRKASTAGGIRTMEVPSFQTMLMLFNTASGPLQDVRLRKAVQKALDYDGVVAALKGAGSQTSGIVPTGMLGHARDMVPRQDLAAAEALLREAGYGPGGRELRLTLTYAAGDDDQRVLVSRLNSVLAALNVTVDARAMQWEAQWDLGKSKDPRKRQDIFVMYWWPDTPDAYSWFVNIFRHTDPISFNFTYMKNTDLDARIEKLPGLTATNRRAAEEAYEELQRELIDERAVVAVPWVVNYQRAYLGGVQNYTDNPAYGNVVFVHDLTPTG</sequence>
<comment type="subcellular location">
    <subcellularLocation>
        <location evidence="1">Cell envelope</location>
    </subcellularLocation>
</comment>
<feature type="domain" description="Solute-binding protein family 5" evidence="6">
    <location>
        <begin position="89"/>
        <end position="450"/>
    </location>
</feature>
<reference evidence="7 8" key="1">
    <citation type="submission" date="2016-10" db="EMBL/GenBank/DDBJ databases">
        <authorList>
            <person name="de Groot N.N."/>
        </authorList>
    </citation>
    <scope>NUCLEOTIDE SEQUENCE [LARGE SCALE GENOMIC DNA]</scope>
    <source>
        <strain evidence="7 8">CPCC 201354</strain>
    </source>
</reference>
<evidence type="ECO:0000256" key="4">
    <source>
        <dbReference type="ARBA" id="ARBA00022729"/>
    </source>
</evidence>
<protein>
    <submittedName>
        <fullName evidence="7">Peptide/nickel transport system substrate-binding protein</fullName>
    </submittedName>
</protein>
<dbReference type="Gene3D" id="3.10.105.10">
    <property type="entry name" value="Dipeptide-binding Protein, Domain 3"/>
    <property type="match status" value="1"/>
</dbReference>
<evidence type="ECO:0000256" key="3">
    <source>
        <dbReference type="ARBA" id="ARBA00022448"/>
    </source>
</evidence>
<organism evidence="7 8">
    <name type="scientific">Sinosporangium album</name>
    <dbReference type="NCBI Taxonomy" id="504805"/>
    <lineage>
        <taxon>Bacteria</taxon>
        <taxon>Bacillati</taxon>
        <taxon>Actinomycetota</taxon>
        <taxon>Actinomycetes</taxon>
        <taxon>Streptosporangiales</taxon>
        <taxon>Streptosporangiaceae</taxon>
        <taxon>Sinosporangium</taxon>
    </lineage>
</organism>
<dbReference type="InterPro" id="IPR000914">
    <property type="entry name" value="SBP_5_dom"/>
</dbReference>
<accession>A0A1G7TJS0</accession>
<dbReference type="PIRSF" id="PIRSF002741">
    <property type="entry name" value="MppA"/>
    <property type="match status" value="1"/>
</dbReference>
<dbReference type="GO" id="GO:0042597">
    <property type="term" value="C:periplasmic space"/>
    <property type="evidence" value="ECO:0007669"/>
    <property type="project" value="UniProtKB-ARBA"/>
</dbReference>
<feature type="chain" id="PRO_5038771234" evidence="5">
    <location>
        <begin position="25"/>
        <end position="539"/>
    </location>
</feature>
<proteinExistence type="inferred from homology"/>
<keyword evidence="3" id="KW-0813">Transport</keyword>
<evidence type="ECO:0000313" key="8">
    <source>
        <dbReference type="Proteomes" id="UP000198923"/>
    </source>
</evidence>